<dbReference type="RefSeq" id="XP_060419190.1">
    <property type="nucleotide sequence ID" value="XM_060551800.1"/>
</dbReference>
<dbReference type="EMBL" id="JAHLJV010000004">
    <property type="protein sequence ID" value="KAK1598513.1"/>
    <property type="molecule type" value="Genomic_DNA"/>
</dbReference>
<accession>A0AAD8QC01</accession>
<evidence type="ECO:0000313" key="3">
    <source>
        <dbReference type="Proteomes" id="UP001230504"/>
    </source>
</evidence>
<dbReference type="Proteomes" id="UP001230504">
    <property type="component" value="Unassembled WGS sequence"/>
</dbReference>
<sequence>MSSRCYMVQQGTASKHARKQHPRPLLQGSDCSRGPSNRIMDLCTGSSLFLYVFPPRSGTTPPTTLRVRQSGSWSAWGACATEAKRKPILTLHQDSSSPPPHIRPASPRGFPPSCSH</sequence>
<dbReference type="AlphaFoldDB" id="A0AAD8QC01"/>
<keyword evidence="3" id="KW-1185">Reference proteome</keyword>
<evidence type="ECO:0000313" key="2">
    <source>
        <dbReference type="EMBL" id="KAK1598513.1"/>
    </source>
</evidence>
<reference evidence="2" key="1">
    <citation type="submission" date="2021-06" db="EMBL/GenBank/DDBJ databases">
        <title>Comparative genomics, transcriptomics and evolutionary studies reveal genomic signatures of adaptation to plant cell wall in hemibiotrophic fungi.</title>
        <authorList>
            <consortium name="DOE Joint Genome Institute"/>
            <person name="Baroncelli R."/>
            <person name="Diaz J.F."/>
            <person name="Benocci T."/>
            <person name="Peng M."/>
            <person name="Battaglia E."/>
            <person name="Haridas S."/>
            <person name="Andreopoulos W."/>
            <person name="Labutti K."/>
            <person name="Pangilinan J."/>
            <person name="Floch G.L."/>
            <person name="Makela M.R."/>
            <person name="Henrissat B."/>
            <person name="Grigoriev I.V."/>
            <person name="Crouch J.A."/>
            <person name="De Vries R.P."/>
            <person name="Sukno S.A."/>
            <person name="Thon M.R."/>
        </authorList>
    </citation>
    <scope>NUCLEOTIDE SEQUENCE</scope>
    <source>
        <strain evidence="2">CBS 125086</strain>
    </source>
</reference>
<feature type="compositionally biased region" description="Polar residues" evidence="1">
    <location>
        <begin position="1"/>
        <end position="13"/>
    </location>
</feature>
<gene>
    <name evidence="2" type="ORF">LY79DRAFT_246477</name>
</gene>
<evidence type="ECO:0000256" key="1">
    <source>
        <dbReference type="SAM" id="MobiDB-lite"/>
    </source>
</evidence>
<protein>
    <submittedName>
        <fullName evidence="2">Uncharacterized protein</fullName>
    </submittedName>
</protein>
<comment type="caution">
    <text evidence="2">The sequence shown here is derived from an EMBL/GenBank/DDBJ whole genome shotgun (WGS) entry which is preliminary data.</text>
</comment>
<feature type="region of interest" description="Disordered" evidence="1">
    <location>
        <begin position="1"/>
        <end position="31"/>
    </location>
</feature>
<organism evidence="2 3">
    <name type="scientific">Colletotrichum navitas</name>
    <dbReference type="NCBI Taxonomy" id="681940"/>
    <lineage>
        <taxon>Eukaryota</taxon>
        <taxon>Fungi</taxon>
        <taxon>Dikarya</taxon>
        <taxon>Ascomycota</taxon>
        <taxon>Pezizomycotina</taxon>
        <taxon>Sordariomycetes</taxon>
        <taxon>Hypocreomycetidae</taxon>
        <taxon>Glomerellales</taxon>
        <taxon>Glomerellaceae</taxon>
        <taxon>Colletotrichum</taxon>
        <taxon>Colletotrichum graminicola species complex</taxon>
    </lineage>
</organism>
<proteinExistence type="predicted"/>
<feature type="region of interest" description="Disordered" evidence="1">
    <location>
        <begin position="87"/>
        <end position="116"/>
    </location>
</feature>
<dbReference type="GeneID" id="85436040"/>
<name>A0AAD8QC01_9PEZI</name>